<dbReference type="PANTHER" id="PTHR38471:SF2">
    <property type="entry name" value="FOUR HELIX BUNDLE PROTEIN"/>
    <property type="match status" value="1"/>
</dbReference>
<dbReference type="Gene3D" id="1.20.1440.60">
    <property type="entry name" value="23S rRNA-intervening sequence"/>
    <property type="match status" value="1"/>
</dbReference>
<dbReference type="EMBL" id="CP139960">
    <property type="protein sequence ID" value="WQD37247.1"/>
    <property type="molecule type" value="Genomic_DNA"/>
</dbReference>
<dbReference type="Pfam" id="PF05635">
    <property type="entry name" value="23S_rRNA_IVP"/>
    <property type="match status" value="1"/>
</dbReference>
<gene>
    <name evidence="1" type="ORF">U0035_16380</name>
</gene>
<reference evidence="1 2" key="1">
    <citation type="submission" date="2023-12" db="EMBL/GenBank/DDBJ databases">
        <title>Genome sequencing and assembly of bacterial species from a model synthetic community.</title>
        <authorList>
            <person name="Hogle S.L."/>
        </authorList>
    </citation>
    <scope>NUCLEOTIDE SEQUENCE [LARGE SCALE GENOMIC DNA]</scope>
    <source>
        <strain evidence="1 2">HAMBI_3031</strain>
    </source>
</reference>
<evidence type="ECO:0000313" key="2">
    <source>
        <dbReference type="Proteomes" id="UP001325680"/>
    </source>
</evidence>
<dbReference type="InterPro" id="IPR036583">
    <property type="entry name" value="23S_rRNA_IVS_sf"/>
</dbReference>
<dbReference type="Proteomes" id="UP001325680">
    <property type="component" value="Chromosome"/>
</dbReference>
<dbReference type="PANTHER" id="PTHR38471">
    <property type="entry name" value="FOUR HELIX BUNDLE PROTEIN"/>
    <property type="match status" value="1"/>
</dbReference>
<name>A0ABZ0W6T6_9BACT</name>
<keyword evidence="2" id="KW-1185">Reference proteome</keyword>
<proteinExistence type="predicted"/>
<dbReference type="InterPro" id="IPR012657">
    <property type="entry name" value="23S_rRNA-intervening_sequence"/>
</dbReference>
<protein>
    <submittedName>
        <fullName evidence="1">Four helix bundle protein</fullName>
    </submittedName>
</protein>
<evidence type="ECO:0000313" key="1">
    <source>
        <dbReference type="EMBL" id="WQD37247.1"/>
    </source>
</evidence>
<dbReference type="NCBIfam" id="TIGR02436">
    <property type="entry name" value="four helix bundle protein"/>
    <property type="match status" value="1"/>
</dbReference>
<dbReference type="SUPFAM" id="SSF158446">
    <property type="entry name" value="IVS-encoded protein-like"/>
    <property type="match status" value="1"/>
</dbReference>
<dbReference type="RefSeq" id="WP_114792277.1">
    <property type="nucleotide sequence ID" value="NZ_CP139960.1"/>
</dbReference>
<organism evidence="1 2">
    <name type="scientific">Niabella yanshanensis</name>
    <dbReference type="NCBI Taxonomy" id="577386"/>
    <lineage>
        <taxon>Bacteria</taxon>
        <taxon>Pseudomonadati</taxon>
        <taxon>Bacteroidota</taxon>
        <taxon>Chitinophagia</taxon>
        <taxon>Chitinophagales</taxon>
        <taxon>Chitinophagaceae</taxon>
        <taxon>Niabella</taxon>
    </lineage>
</organism>
<accession>A0ABZ0W6T6</accession>
<sequence>MSYRKLEVWQVSREIVIEVHKMSLQLPKFELFEEGQQVRRSSKSVKSTIVEGYRRRRYKNEFIKFLVYAQASNDETIDHLETWSFSDERTFISLKEKIDLLGRKLNRFIQAIEEGHVSMK</sequence>